<proteinExistence type="predicted"/>
<gene>
    <name evidence="3" type="ORF">CC84DRAFT_1257313</name>
</gene>
<dbReference type="RefSeq" id="XP_018038824.1">
    <property type="nucleotide sequence ID" value="XM_018184722.1"/>
</dbReference>
<evidence type="ECO:0000313" key="3">
    <source>
        <dbReference type="EMBL" id="OAG08459.1"/>
    </source>
</evidence>
<dbReference type="OrthoDB" id="408631at2759"/>
<name>A0A177CNS8_9PLEO</name>
<evidence type="ECO:0000313" key="4">
    <source>
        <dbReference type="Proteomes" id="UP000077069"/>
    </source>
</evidence>
<dbReference type="PANTHER" id="PTHR48081:SF8">
    <property type="entry name" value="ALPHA_BETA HYDROLASE FOLD-3 DOMAIN-CONTAINING PROTEIN-RELATED"/>
    <property type="match status" value="1"/>
</dbReference>
<sequence>MSSLWDSFENFRRKLIVFLVRNVFNLVHLLAVQRDRTLATTAYAASAETLYIPSRDSTRKIKAYLYTPPTGSASPSLPKPVLVNWHGSGWTIPFHGSDVAFCARIAKELDVYVVDADYRKAPENPFPAALDDVKDVLDWVASQPERFDASRVAVSGASAGGSLALVASSTLRASLKVDIKAVLAHYPVTDLGLKAEDRVIPKPVAPLPPPILELFYSNYVGTDVAMRKDPRVSPMYARVEDYPQTVVIVTCEGDTLSVEAKRLAEKLDDGSRKVVKCVLEGMNHGYDVGAKPGTKLWDRREKAHALMIESLKDSFRKG</sequence>
<evidence type="ECO:0000256" key="1">
    <source>
        <dbReference type="ARBA" id="ARBA00022801"/>
    </source>
</evidence>
<accession>A0A177CNS8</accession>
<dbReference type="EMBL" id="KV441550">
    <property type="protein sequence ID" value="OAG08459.1"/>
    <property type="molecule type" value="Genomic_DNA"/>
</dbReference>
<dbReference type="GO" id="GO:0016787">
    <property type="term" value="F:hydrolase activity"/>
    <property type="evidence" value="ECO:0007669"/>
    <property type="project" value="UniProtKB-KW"/>
</dbReference>
<dbReference type="InterPro" id="IPR029058">
    <property type="entry name" value="AB_hydrolase_fold"/>
</dbReference>
<keyword evidence="1 3" id="KW-0378">Hydrolase</keyword>
<dbReference type="Proteomes" id="UP000077069">
    <property type="component" value="Unassembled WGS sequence"/>
</dbReference>
<dbReference type="AlphaFoldDB" id="A0A177CNS8"/>
<keyword evidence="4" id="KW-1185">Reference proteome</keyword>
<organism evidence="3 4">
    <name type="scientific">Paraphaeosphaeria sporulosa</name>
    <dbReference type="NCBI Taxonomy" id="1460663"/>
    <lineage>
        <taxon>Eukaryota</taxon>
        <taxon>Fungi</taxon>
        <taxon>Dikarya</taxon>
        <taxon>Ascomycota</taxon>
        <taxon>Pezizomycotina</taxon>
        <taxon>Dothideomycetes</taxon>
        <taxon>Pleosporomycetidae</taxon>
        <taxon>Pleosporales</taxon>
        <taxon>Massarineae</taxon>
        <taxon>Didymosphaeriaceae</taxon>
        <taxon>Paraphaeosphaeria</taxon>
    </lineage>
</organism>
<dbReference type="Gene3D" id="3.40.50.1820">
    <property type="entry name" value="alpha/beta hydrolase"/>
    <property type="match status" value="1"/>
</dbReference>
<dbReference type="SUPFAM" id="SSF53474">
    <property type="entry name" value="alpha/beta-Hydrolases"/>
    <property type="match status" value="1"/>
</dbReference>
<protein>
    <submittedName>
        <fullName evidence="3">Alpha/beta-hydrolase</fullName>
    </submittedName>
</protein>
<feature type="domain" description="Alpha/beta hydrolase fold-3" evidence="2">
    <location>
        <begin position="82"/>
        <end position="286"/>
    </location>
</feature>
<dbReference type="InParanoid" id="A0A177CNS8"/>
<evidence type="ECO:0000259" key="2">
    <source>
        <dbReference type="Pfam" id="PF07859"/>
    </source>
</evidence>
<dbReference type="Pfam" id="PF07859">
    <property type="entry name" value="Abhydrolase_3"/>
    <property type="match status" value="1"/>
</dbReference>
<dbReference type="PANTHER" id="PTHR48081">
    <property type="entry name" value="AB HYDROLASE SUPERFAMILY PROTEIN C4A8.06C"/>
    <property type="match status" value="1"/>
</dbReference>
<dbReference type="GeneID" id="28768208"/>
<dbReference type="STRING" id="1460663.A0A177CNS8"/>
<dbReference type="InterPro" id="IPR050300">
    <property type="entry name" value="GDXG_lipolytic_enzyme"/>
</dbReference>
<reference evidence="3 4" key="1">
    <citation type="submission" date="2016-05" db="EMBL/GenBank/DDBJ databases">
        <title>Comparative analysis of secretome profiles of manganese(II)-oxidizing ascomycete fungi.</title>
        <authorList>
            <consortium name="DOE Joint Genome Institute"/>
            <person name="Zeiner C.A."/>
            <person name="Purvine S.O."/>
            <person name="Zink E.M."/>
            <person name="Wu S."/>
            <person name="Pasa-Tolic L."/>
            <person name="Chaput D.L."/>
            <person name="Haridas S."/>
            <person name="Grigoriev I.V."/>
            <person name="Santelli C.M."/>
            <person name="Hansel C.M."/>
        </authorList>
    </citation>
    <scope>NUCLEOTIDE SEQUENCE [LARGE SCALE GENOMIC DNA]</scope>
    <source>
        <strain evidence="3 4">AP3s5-JAC2a</strain>
    </source>
</reference>
<dbReference type="InterPro" id="IPR013094">
    <property type="entry name" value="AB_hydrolase_3"/>
</dbReference>